<dbReference type="InterPro" id="IPR011990">
    <property type="entry name" value="TPR-like_helical_dom_sf"/>
</dbReference>
<protein>
    <submittedName>
        <fullName evidence="2">Tetratricopeptide repeat-containing protein</fullName>
    </submittedName>
</protein>
<dbReference type="Gene3D" id="1.25.40.10">
    <property type="entry name" value="Tetratricopeptide repeat domain"/>
    <property type="match status" value="2"/>
</dbReference>
<organism evidence="2 3">
    <name type="scientific">Carnobacterium alterfunditum</name>
    <dbReference type="NCBI Taxonomy" id="28230"/>
    <lineage>
        <taxon>Bacteria</taxon>
        <taxon>Bacillati</taxon>
        <taxon>Bacillota</taxon>
        <taxon>Bacilli</taxon>
        <taxon>Lactobacillales</taxon>
        <taxon>Carnobacteriaceae</taxon>
        <taxon>Carnobacterium</taxon>
    </lineage>
</organism>
<dbReference type="SUPFAM" id="SSF48452">
    <property type="entry name" value="TPR-like"/>
    <property type="match status" value="1"/>
</dbReference>
<dbReference type="InterPro" id="IPR019734">
    <property type="entry name" value="TPR_rpt"/>
</dbReference>
<dbReference type="EMBL" id="FSRN01000001">
    <property type="protein sequence ID" value="SIO08295.1"/>
    <property type="molecule type" value="Genomic_DNA"/>
</dbReference>
<evidence type="ECO:0000256" key="1">
    <source>
        <dbReference type="PROSITE-ProRule" id="PRU00339"/>
    </source>
</evidence>
<dbReference type="Proteomes" id="UP000184758">
    <property type="component" value="Unassembled WGS sequence"/>
</dbReference>
<dbReference type="Pfam" id="PF13181">
    <property type="entry name" value="TPR_8"/>
    <property type="match status" value="1"/>
</dbReference>
<dbReference type="PROSITE" id="PS50005">
    <property type="entry name" value="TPR"/>
    <property type="match status" value="2"/>
</dbReference>
<dbReference type="SMART" id="SM00028">
    <property type="entry name" value="TPR"/>
    <property type="match status" value="4"/>
</dbReference>
<name>A0A1N6GL85_9LACT</name>
<dbReference type="STRING" id="28230.SAMN05878443_1292"/>
<dbReference type="AlphaFoldDB" id="A0A1N6GL85"/>
<reference evidence="3" key="1">
    <citation type="submission" date="2016-11" db="EMBL/GenBank/DDBJ databases">
        <authorList>
            <person name="Varghese N."/>
            <person name="Submissions S."/>
        </authorList>
    </citation>
    <scope>NUCLEOTIDE SEQUENCE [LARGE SCALE GENOMIC DNA]</scope>
    <source>
        <strain evidence="3">313</strain>
    </source>
</reference>
<dbReference type="OrthoDB" id="2329209at2"/>
<sequence length="226" mass="26295">MNRNHEAFQLWEKGEFNEAVQLLIEEINNDPANSDCYYNLANMFILGKKYEDAKAILDTAIEKFPEDPIFIYAFGNLYYEIEDYSTALSYFNQVIKFNETRLKKDAMVMIGQNYLALNQTKKALVYFLSAYEEDKLDIALILLIGNTLMQLGSFKEAKSFFELGIEQAPQNDEAWFKCGVVGMALKEEVDSLKKYFDKAKELDPKKYEERTKQLQAIEVIMKDQKE</sequence>
<dbReference type="Pfam" id="PF14559">
    <property type="entry name" value="TPR_19"/>
    <property type="match status" value="2"/>
</dbReference>
<proteinExistence type="predicted"/>
<accession>A0A1N6GL85</accession>
<keyword evidence="3" id="KW-1185">Reference proteome</keyword>
<gene>
    <name evidence="2" type="ORF">SAMN05878443_1292</name>
</gene>
<dbReference type="eggNOG" id="COG0457">
    <property type="taxonomic scope" value="Bacteria"/>
</dbReference>
<dbReference type="PANTHER" id="PTHR12558">
    <property type="entry name" value="CELL DIVISION CYCLE 16,23,27"/>
    <property type="match status" value="1"/>
</dbReference>
<evidence type="ECO:0000313" key="3">
    <source>
        <dbReference type="Proteomes" id="UP000184758"/>
    </source>
</evidence>
<keyword evidence="1" id="KW-0802">TPR repeat</keyword>
<evidence type="ECO:0000313" key="2">
    <source>
        <dbReference type="EMBL" id="SIO08295.1"/>
    </source>
</evidence>
<dbReference type="RefSeq" id="WP_034548333.1">
    <property type="nucleotide sequence ID" value="NZ_FSRN01000001.1"/>
</dbReference>
<dbReference type="PANTHER" id="PTHR12558:SF13">
    <property type="entry name" value="CELL DIVISION CYCLE PROTEIN 27 HOMOLOG"/>
    <property type="match status" value="1"/>
</dbReference>
<feature type="repeat" description="TPR" evidence="1">
    <location>
        <begin position="138"/>
        <end position="171"/>
    </location>
</feature>
<feature type="repeat" description="TPR" evidence="1">
    <location>
        <begin position="68"/>
        <end position="101"/>
    </location>
</feature>